<reference evidence="1" key="1">
    <citation type="journal article" date="2018" name="Biotechnol. Bioeng.">
        <title>A reference genome of the Chinese hamster based on a hybrid assembly strategy.</title>
        <authorList>
            <person name="Rupp O."/>
            <person name="MacDonald M.L."/>
            <person name="Li S."/>
            <person name="Dhiman H."/>
            <person name="Polson S."/>
            <person name="Griep S."/>
            <person name="Heffner K."/>
            <person name="Hernandez I."/>
            <person name="Brinkrolf K."/>
            <person name="Jadhav V."/>
            <person name="Samoudi M."/>
            <person name="Hao H."/>
            <person name="Kingham B."/>
            <person name="Goesmann A."/>
            <person name="Betenbaugh M.J."/>
            <person name="Lewis N.E."/>
            <person name="Borth N."/>
            <person name="Lee K.H."/>
        </authorList>
    </citation>
    <scope>NUCLEOTIDE SEQUENCE [LARGE SCALE GENOMIC DNA]</scope>
    <source>
        <strain evidence="1">17A/GY</strain>
    </source>
</reference>
<keyword evidence="1" id="KW-1185">Reference proteome</keyword>
<evidence type="ECO:0000313" key="1">
    <source>
        <dbReference type="Proteomes" id="UP001108280"/>
    </source>
</evidence>
<dbReference type="AlphaFoldDB" id="A0A9J7GLN1"/>
<dbReference type="Gene3D" id="3.40.50.1820">
    <property type="entry name" value="alpha/beta hydrolase"/>
    <property type="match status" value="1"/>
</dbReference>
<organism evidence="1 2">
    <name type="scientific">Cricetulus griseus</name>
    <name type="common">Chinese hamster</name>
    <name type="synonym">Cricetulus barabensis griseus</name>
    <dbReference type="NCBI Taxonomy" id="10029"/>
    <lineage>
        <taxon>Eukaryota</taxon>
        <taxon>Metazoa</taxon>
        <taxon>Chordata</taxon>
        <taxon>Craniata</taxon>
        <taxon>Vertebrata</taxon>
        <taxon>Euteleostomi</taxon>
        <taxon>Mammalia</taxon>
        <taxon>Eutheria</taxon>
        <taxon>Euarchontoglires</taxon>
        <taxon>Glires</taxon>
        <taxon>Rodentia</taxon>
        <taxon>Myomorpha</taxon>
        <taxon>Muroidea</taxon>
        <taxon>Cricetidae</taxon>
        <taxon>Cricetinae</taxon>
        <taxon>Cricetulus</taxon>
    </lineage>
</organism>
<evidence type="ECO:0000313" key="2">
    <source>
        <dbReference type="RefSeq" id="XP_035294768.1"/>
    </source>
</evidence>
<name>A0A9J7GLN1_CRIGR</name>
<sequence>MPRFLQFLEGLMPIKKDPNVLVTDMHFGTIPVRLLKPKKASSQPRRGIIFYHGGGALTGSLDHYQSLCSLLASETDSVVLMVG</sequence>
<dbReference type="RefSeq" id="XP_035294768.1">
    <property type="nucleotide sequence ID" value="XM_035438877.1"/>
</dbReference>
<accession>A0A9J7GLN1</accession>
<dbReference type="InterPro" id="IPR029058">
    <property type="entry name" value="AB_hydrolase_fold"/>
</dbReference>
<dbReference type="OrthoDB" id="408631at2759"/>
<proteinExistence type="predicted"/>
<protein>
    <submittedName>
        <fullName evidence="2">Arylacetamide deacetylase-like 4 isoform X2</fullName>
    </submittedName>
</protein>
<gene>
    <name evidence="2" type="primary">LOC100757061</name>
</gene>
<reference evidence="1" key="2">
    <citation type="journal article" date="2020" name="Biotechnol. Bioeng.">
        <title>Chromosome-scale scaffolds for the Chinese hamster reference genome assembly to facilitate the study of the CHO epigenome.</title>
        <authorList>
            <person name="Hilliard W."/>
            <person name="MacDonald M."/>
            <person name="Lee K.H."/>
        </authorList>
    </citation>
    <scope>NUCLEOTIDE SEQUENCE [LARGE SCALE GENOMIC DNA]</scope>
    <source>
        <strain evidence="1">17A/GY</strain>
    </source>
</reference>
<dbReference type="GeneID" id="100757061"/>
<dbReference type="SUPFAM" id="SSF53474">
    <property type="entry name" value="alpha/beta-Hydrolases"/>
    <property type="match status" value="1"/>
</dbReference>
<reference evidence="2" key="3">
    <citation type="submission" date="2025-08" db="UniProtKB">
        <authorList>
            <consortium name="RefSeq"/>
        </authorList>
    </citation>
    <scope>IDENTIFICATION</scope>
    <source>
        <strain evidence="2">17A/GY</strain>
        <tissue evidence="2">Liver</tissue>
    </source>
</reference>
<dbReference type="KEGG" id="cge:100757061"/>
<dbReference type="Proteomes" id="UP001108280">
    <property type="component" value="Chromosome 2"/>
</dbReference>